<protein>
    <recommendedName>
        <fullName evidence="5">TonB C-terminal domain-containing protein</fullName>
    </recommendedName>
</protein>
<evidence type="ECO:0000256" key="1">
    <source>
        <dbReference type="SAM" id="MobiDB-lite"/>
    </source>
</evidence>
<accession>A0ABZ2UTG5</accession>
<dbReference type="Proteomes" id="UP001483337">
    <property type="component" value="Chromosome"/>
</dbReference>
<organism evidence="3 4">
    <name type="scientific">Okeanomitos corallinicola TIOX110</name>
    <dbReference type="NCBI Taxonomy" id="3133117"/>
    <lineage>
        <taxon>Bacteria</taxon>
        <taxon>Bacillati</taxon>
        <taxon>Cyanobacteriota</taxon>
        <taxon>Cyanophyceae</taxon>
        <taxon>Nostocales</taxon>
        <taxon>Aphanizomenonaceae</taxon>
        <taxon>Okeanomitos</taxon>
    </lineage>
</organism>
<feature type="compositionally biased region" description="Polar residues" evidence="1">
    <location>
        <begin position="122"/>
        <end position="137"/>
    </location>
</feature>
<sequence length="379" mass="42253">MNSINPSLNLQDKNTKYKHTDPPWLWIFVLISSMSLHLLAVLFLLPSLDKFKHWIPQPSQDAISIEFIEISPKEEANSTPKLEPKPQLTAQRNEPKSVTSSLPKTTQSTEKIIDNPVINSDLDFSNQSKNENISVSNQPVKTKPKPTPQPTVIPETKPEIKIPPIPIPTPQQTIPLNDLPWNRRQEIKLGEGTALPGNLTSDSPIPTPENSPIPIPENSPIPIPENSPIPTPEVTPTVKGVGIRVNINPIEKDEVEKLRQDNKIRVDALPDVFAEYQGSSTKEIELDIVLGEYGLKPANVMASLIIDQNGNCQKAEIITIEPVTVVGEKDIYEQALNEVFKNENFVPAYNLDGSKPGLSNLYMRIRIDIINNSERRLVD</sequence>
<gene>
    <name evidence="3" type="ORF">WJM97_01535</name>
</gene>
<proteinExistence type="predicted"/>
<keyword evidence="4" id="KW-1185">Reference proteome</keyword>
<keyword evidence="2" id="KW-0472">Membrane</keyword>
<keyword evidence="2" id="KW-1133">Transmembrane helix</keyword>
<name>A0ABZ2UTG5_9CYAN</name>
<feature type="compositionally biased region" description="Polar residues" evidence="1">
    <location>
        <begin position="88"/>
        <end position="110"/>
    </location>
</feature>
<feature type="transmembrane region" description="Helical" evidence="2">
    <location>
        <begin position="24"/>
        <end position="45"/>
    </location>
</feature>
<evidence type="ECO:0000313" key="3">
    <source>
        <dbReference type="EMBL" id="WZB88406.1"/>
    </source>
</evidence>
<keyword evidence="2" id="KW-0812">Transmembrane</keyword>
<evidence type="ECO:0000256" key="2">
    <source>
        <dbReference type="SAM" id="Phobius"/>
    </source>
</evidence>
<feature type="region of interest" description="Disordered" evidence="1">
    <location>
        <begin position="74"/>
        <end position="177"/>
    </location>
</feature>
<dbReference type="EMBL" id="CP150886">
    <property type="protein sequence ID" value="WZB88406.1"/>
    <property type="molecule type" value="Genomic_DNA"/>
</dbReference>
<reference evidence="3 4" key="1">
    <citation type="submission" date="2024-04" db="EMBL/GenBank/DDBJ databases">
        <title>Okeanomitos corallinicola gen. &amp; sp. nov. (Nostocales, Cyanobacteria), a new toxic marine heterocyst-forming cyanobacterium from a coral reef.</title>
        <authorList>
            <person name="Li H."/>
            <person name="Li R."/>
            <person name="Kang J."/>
            <person name="Hii K.S."/>
            <person name="Mohamed H.F."/>
            <person name="Xu X."/>
            <person name="Luo Z."/>
        </authorList>
    </citation>
    <scope>NUCLEOTIDE SEQUENCE [LARGE SCALE GENOMIC DNA]</scope>
    <source>
        <strain evidence="3 4">TIOX110</strain>
    </source>
</reference>
<dbReference type="RefSeq" id="WP_353931314.1">
    <property type="nucleotide sequence ID" value="NZ_CP150886.1"/>
</dbReference>
<evidence type="ECO:0008006" key="5">
    <source>
        <dbReference type="Google" id="ProtNLM"/>
    </source>
</evidence>
<evidence type="ECO:0000313" key="4">
    <source>
        <dbReference type="Proteomes" id="UP001483337"/>
    </source>
</evidence>